<feature type="chain" id="PRO_5024411242" evidence="6">
    <location>
        <begin position="22"/>
        <end position="539"/>
    </location>
</feature>
<dbReference type="PANTHER" id="PTHR10353:SF137">
    <property type="entry name" value="MYROSINASE 3-RELATED"/>
    <property type="match status" value="1"/>
</dbReference>
<feature type="compositionally biased region" description="Polar residues" evidence="5">
    <location>
        <begin position="530"/>
        <end position="539"/>
    </location>
</feature>
<evidence type="ECO:0000256" key="2">
    <source>
        <dbReference type="ARBA" id="ARBA00022801"/>
    </source>
</evidence>
<dbReference type="PROSITE" id="PS00653">
    <property type="entry name" value="GLYCOSYL_HYDROL_F1_2"/>
    <property type="match status" value="1"/>
</dbReference>
<dbReference type="Gene3D" id="3.20.20.80">
    <property type="entry name" value="Glycosidases"/>
    <property type="match status" value="1"/>
</dbReference>
<evidence type="ECO:0000256" key="5">
    <source>
        <dbReference type="SAM" id="MobiDB-lite"/>
    </source>
</evidence>
<dbReference type="Proteomes" id="UP000327157">
    <property type="component" value="Unassembled WGS sequence"/>
</dbReference>
<dbReference type="PRINTS" id="PR00131">
    <property type="entry name" value="GLHYDRLASE1"/>
</dbReference>
<dbReference type="EMBL" id="SMOL01000743">
    <property type="protein sequence ID" value="KAB2600527.1"/>
    <property type="molecule type" value="Genomic_DNA"/>
</dbReference>
<dbReference type="SUPFAM" id="SSF51445">
    <property type="entry name" value="(Trans)glycosidases"/>
    <property type="match status" value="1"/>
</dbReference>
<proteinExistence type="inferred from homology"/>
<dbReference type="OrthoDB" id="65569at2759"/>
<evidence type="ECO:0000256" key="4">
    <source>
        <dbReference type="RuleBase" id="RU003690"/>
    </source>
</evidence>
<evidence type="ECO:0000313" key="7">
    <source>
        <dbReference type="EMBL" id="KAB2600527.1"/>
    </source>
</evidence>
<evidence type="ECO:0000256" key="3">
    <source>
        <dbReference type="ARBA" id="ARBA00023295"/>
    </source>
</evidence>
<comment type="similarity">
    <text evidence="1 4">Belongs to the glycosyl hydrolase 1 family.</text>
</comment>
<dbReference type="InterPro" id="IPR017853">
    <property type="entry name" value="GH"/>
</dbReference>
<dbReference type="FunFam" id="3.20.20.80:FF:000020">
    <property type="entry name" value="Beta-glucosidase 12"/>
    <property type="match status" value="1"/>
</dbReference>
<gene>
    <name evidence="7" type="ORF">D8674_042882</name>
</gene>
<organism evidence="7 8">
    <name type="scientific">Pyrus ussuriensis x Pyrus communis</name>
    <dbReference type="NCBI Taxonomy" id="2448454"/>
    <lineage>
        <taxon>Eukaryota</taxon>
        <taxon>Viridiplantae</taxon>
        <taxon>Streptophyta</taxon>
        <taxon>Embryophyta</taxon>
        <taxon>Tracheophyta</taxon>
        <taxon>Spermatophyta</taxon>
        <taxon>Magnoliopsida</taxon>
        <taxon>eudicotyledons</taxon>
        <taxon>Gunneridae</taxon>
        <taxon>Pentapetalae</taxon>
        <taxon>rosids</taxon>
        <taxon>fabids</taxon>
        <taxon>Rosales</taxon>
        <taxon>Rosaceae</taxon>
        <taxon>Amygdaloideae</taxon>
        <taxon>Maleae</taxon>
        <taxon>Pyrus</taxon>
    </lineage>
</organism>
<sequence length="539" mass="60931">MIKLGFILLLVLGCTVTTSKSAKQNHPKDYASCDAHHIVNRSSFPPDFIFGSAGAAYQFEGAAKEGGRGPCIWDTFTHKYPDKITDRSNGDVAVDSYHRYKEDVGILKDMGWDFYRFSISWSRLLPNGTISGGVNKEGLNYYKNLLNELQANGIKPFVTLFHWDFPQTLEDQYLGFLSPNSVSDFRDFADLCFKEFGDKIKHWITLNEPQTYSVQGYTVGAFAPGRCSNHTKCKEGGNSATEPYLSAHHQLLAHAVVVNVYRDKYQATQKGVIGITLNSGWSVPFSNSTEDKEAAVRALDFSYGWFMDPVTWGRYPKSMQRLVGNRLPNFTKEQSKMLKGSYDFVGLNYYSSSYAKDVTANKSVKQPSQSTDANVESLNNRNGVPIGPMAASNWLYIYPQGLQELLTYTKMKYKNPIIYITENGVDEANDPKLSLEEALIDKERIKYYDAHLYYVQEAIKNGANVKGFFAWSLLDNFEWTNGYTVRFGIIYVDYKNGLKRHYKLSAHWWKNLLKGNSHSASKHNSSKGNTKPSKGSTKH</sequence>
<feature type="region of interest" description="Disordered" evidence="5">
    <location>
        <begin position="517"/>
        <end position="539"/>
    </location>
</feature>
<keyword evidence="8" id="KW-1185">Reference proteome</keyword>
<dbReference type="GO" id="GO:0005975">
    <property type="term" value="P:carbohydrate metabolic process"/>
    <property type="evidence" value="ECO:0007669"/>
    <property type="project" value="InterPro"/>
</dbReference>
<feature type="signal peptide" evidence="6">
    <location>
        <begin position="1"/>
        <end position="21"/>
    </location>
</feature>
<dbReference type="GO" id="GO:0008422">
    <property type="term" value="F:beta-glucosidase activity"/>
    <property type="evidence" value="ECO:0007669"/>
    <property type="project" value="TreeGrafter"/>
</dbReference>
<accession>A0A5N5FC42</accession>
<dbReference type="PANTHER" id="PTHR10353">
    <property type="entry name" value="GLYCOSYL HYDROLASE"/>
    <property type="match status" value="1"/>
</dbReference>
<keyword evidence="2" id="KW-0378">Hydrolase</keyword>
<keyword evidence="6" id="KW-0732">Signal</keyword>
<dbReference type="InterPro" id="IPR001360">
    <property type="entry name" value="Glyco_hydro_1"/>
</dbReference>
<protein>
    <submittedName>
        <fullName evidence="7">Beta-glucosidase 24-like</fullName>
    </submittedName>
</protein>
<evidence type="ECO:0000313" key="8">
    <source>
        <dbReference type="Proteomes" id="UP000327157"/>
    </source>
</evidence>
<evidence type="ECO:0000256" key="6">
    <source>
        <dbReference type="SAM" id="SignalP"/>
    </source>
</evidence>
<dbReference type="Pfam" id="PF00232">
    <property type="entry name" value="Glyco_hydro_1"/>
    <property type="match status" value="1"/>
</dbReference>
<dbReference type="InterPro" id="IPR033132">
    <property type="entry name" value="GH_1_N_CS"/>
</dbReference>
<keyword evidence="3" id="KW-0326">Glycosidase</keyword>
<reference evidence="7 8" key="2">
    <citation type="submission" date="2019-11" db="EMBL/GenBank/DDBJ databases">
        <title>A de novo genome assembly of a pear dwarfing rootstock.</title>
        <authorList>
            <person name="Wang F."/>
            <person name="Wang J."/>
            <person name="Li S."/>
            <person name="Zhang Y."/>
            <person name="Fang M."/>
            <person name="Ma L."/>
            <person name="Zhao Y."/>
            <person name="Jiang S."/>
        </authorList>
    </citation>
    <scope>NUCLEOTIDE SEQUENCE [LARGE SCALE GENOMIC DNA]</scope>
    <source>
        <strain evidence="7">S2</strain>
        <tissue evidence="7">Leaf</tissue>
    </source>
</reference>
<name>A0A5N5FC42_9ROSA</name>
<reference evidence="7 8" key="1">
    <citation type="submission" date="2019-09" db="EMBL/GenBank/DDBJ databases">
        <authorList>
            <person name="Ou C."/>
        </authorList>
    </citation>
    <scope>NUCLEOTIDE SEQUENCE [LARGE SCALE GENOMIC DNA]</scope>
    <source>
        <strain evidence="7">S2</strain>
        <tissue evidence="7">Leaf</tissue>
    </source>
</reference>
<comment type="caution">
    <text evidence="7">The sequence shown here is derived from an EMBL/GenBank/DDBJ whole genome shotgun (WGS) entry which is preliminary data.</text>
</comment>
<dbReference type="AlphaFoldDB" id="A0A5N5FC42"/>
<evidence type="ECO:0000256" key="1">
    <source>
        <dbReference type="ARBA" id="ARBA00010838"/>
    </source>
</evidence>